<dbReference type="RefSeq" id="XP_016439287.1">
    <property type="nucleotide sequence ID" value="XM_016583801.1"/>
</dbReference>
<dbReference type="OrthoDB" id="10055717at2759"/>
<gene>
    <name evidence="1" type="primary">LOC107765184</name>
</gene>
<dbReference type="InterPro" id="IPR012337">
    <property type="entry name" value="RNaseH-like_sf"/>
</dbReference>
<dbReference type="OMA" id="HEMPLNG"/>
<dbReference type="InterPro" id="IPR036397">
    <property type="entry name" value="RNaseH_sf"/>
</dbReference>
<accession>A0A1S3XHX2</accession>
<dbReference type="InterPro" id="IPR052160">
    <property type="entry name" value="Gypsy_RT_Integrase-like"/>
</dbReference>
<protein>
    <recommendedName>
        <fullName evidence="2">Protein NYNRIN-like</fullName>
    </recommendedName>
</protein>
<proteinExistence type="predicted"/>
<sequence>MCDSFQRTVTIMKRHEMPLNGIMEVEIFDVWGIDFMDPFPSSSGCKYILVAIDYVSKWVEAISLPINDAKVVVNFVKHFLQEKYGVRHKVATAYHPQTSGQVEASTREIKQILEKTVSARRKDWVAKLDDALWLVYRKACHLPVELEHEAYWAITKLNFDTDLVGRKRLMQLNDLDEFLLHAYENAKFYKEKTKCWHDKHIHHREFEPRQLVLLFNSRLRLFRGKLKLRWLGPFEIVRVTPHGAIKLHILGDKRTFLVNGQRVKHYYRGDFDRQKSKVLLVDD</sequence>
<dbReference type="KEGG" id="nta:107765184"/>
<dbReference type="GO" id="GO:0003676">
    <property type="term" value="F:nucleic acid binding"/>
    <property type="evidence" value="ECO:0007669"/>
    <property type="project" value="InterPro"/>
</dbReference>
<dbReference type="Gene3D" id="3.30.420.10">
    <property type="entry name" value="Ribonuclease H-like superfamily/Ribonuclease H"/>
    <property type="match status" value="2"/>
</dbReference>
<name>A0A1S3XHX2_TOBAC</name>
<evidence type="ECO:0000313" key="1">
    <source>
        <dbReference type="RefSeq" id="XP_016439287.1"/>
    </source>
</evidence>
<evidence type="ECO:0008006" key="2">
    <source>
        <dbReference type="Google" id="ProtNLM"/>
    </source>
</evidence>
<reference evidence="1" key="1">
    <citation type="submission" date="2025-08" db="UniProtKB">
        <authorList>
            <consortium name="RefSeq"/>
        </authorList>
    </citation>
    <scope>IDENTIFICATION</scope>
</reference>
<dbReference type="AlphaFoldDB" id="A0A1S3XHX2"/>
<dbReference type="PANTHER" id="PTHR47266">
    <property type="entry name" value="ENDONUCLEASE-RELATED"/>
    <property type="match status" value="1"/>
</dbReference>
<dbReference type="PaxDb" id="4097-A0A1S3XHX2"/>
<dbReference type="SUPFAM" id="SSF53098">
    <property type="entry name" value="Ribonuclease H-like"/>
    <property type="match status" value="1"/>
</dbReference>
<organism evidence="1">
    <name type="scientific">Nicotiana tabacum</name>
    <name type="common">Common tobacco</name>
    <dbReference type="NCBI Taxonomy" id="4097"/>
    <lineage>
        <taxon>Eukaryota</taxon>
        <taxon>Viridiplantae</taxon>
        <taxon>Streptophyta</taxon>
        <taxon>Embryophyta</taxon>
        <taxon>Tracheophyta</taxon>
        <taxon>Spermatophyta</taxon>
        <taxon>Magnoliopsida</taxon>
        <taxon>eudicotyledons</taxon>
        <taxon>Gunneridae</taxon>
        <taxon>Pentapetalae</taxon>
        <taxon>asterids</taxon>
        <taxon>lamiids</taxon>
        <taxon>Solanales</taxon>
        <taxon>Solanaceae</taxon>
        <taxon>Nicotianoideae</taxon>
        <taxon>Nicotianeae</taxon>
        <taxon>Nicotiana</taxon>
    </lineage>
</organism>
<dbReference type="STRING" id="4097.A0A1S3XHX2"/>